<dbReference type="EMBL" id="UINC01061203">
    <property type="protein sequence ID" value="SVB86535.1"/>
    <property type="molecule type" value="Genomic_DNA"/>
</dbReference>
<sequence length="67" mass="7585">VRRRTTCSVRACQRGGSSMDFPIYNPIELQQGLTSGPFEGNWSKLIKLFMDVLEHEAPDLDRFGLAK</sequence>
<proteinExistence type="predicted"/>
<accession>A0A382HHI4</accession>
<dbReference type="AlphaFoldDB" id="A0A382HHI4"/>
<reference evidence="1" key="1">
    <citation type="submission" date="2018-05" db="EMBL/GenBank/DDBJ databases">
        <authorList>
            <person name="Lanie J.A."/>
            <person name="Ng W.-L."/>
            <person name="Kazmierczak K.M."/>
            <person name="Andrzejewski T.M."/>
            <person name="Davidsen T.M."/>
            <person name="Wayne K.J."/>
            <person name="Tettelin H."/>
            <person name="Glass J.I."/>
            <person name="Rusch D."/>
            <person name="Podicherti R."/>
            <person name="Tsui H.-C.T."/>
            <person name="Winkler M.E."/>
        </authorList>
    </citation>
    <scope>NUCLEOTIDE SEQUENCE</scope>
</reference>
<gene>
    <name evidence="1" type="ORF">METZ01_LOCUS239389</name>
</gene>
<organism evidence="1">
    <name type="scientific">marine metagenome</name>
    <dbReference type="NCBI Taxonomy" id="408172"/>
    <lineage>
        <taxon>unclassified sequences</taxon>
        <taxon>metagenomes</taxon>
        <taxon>ecological metagenomes</taxon>
    </lineage>
</organism>
<protein>
    <submittedName>
        <fullName evidence="1">Uncharacterized protein</fullName>
    </submittedName>
</protein>
<name>A0A382HHI4_9ZZZZ</name>
<feature type="non-terminal residue" evidence="1">
    <location>
        <position position="1"/>
    </location>
</feature>
<evidence type="ECO:0000313" key="1">
    <source>
        <dbReference type="EMBL" id="SVB86535.1"/>
    </source>
</evidence>